<sequence length="172" mass="19135">MKSIFSLQATLSMAVSITAVAASFNVAAQNKAAQNEKFPAGPAAIHIILEGKETDLKQECRFLSPKLNRLKLQYIDGCEDRKEGKIVYIFQQDDYLRNKKISNLFLETYNRQVEQSAAQNGKNGKTRSASTTRPEEQASAPEANLTMNIKQLLCLPPRNCGDGRIRPWPCGC</sequence>
<reference evidence="3 4" key="1">
    <citation type="submission" date="2020-04" db="EMBL/GenBank/DDBJ databases">
        <title>Azohydromonas sp. isolated from soil.</title>
        <authorList>
            <person name="Dahal R.H."/>
        </authorList>
    </citation>
    <scope>NUCLEOTIDE SEQUENCE [LARGE SCALE GENOMIC DNA]</scope>
    <source>
        <strain evidence="3 4">G-1-1-14</strain>
    </source>
</reference>
<dbReference type="Proteomes" id="UP000574067">
    <property type="component" value="Unassembled WGS sequence"/>
</dbReference>
<proteinExistence type="predicted"/>
<evidence type="ECO:0000256" key="1">
    <source>
        <dbReference type="SAM" id="MobiDB-lite"/>
    </source>
</evidence>
<keyword evidence="2" id="KW-0732">Signal</keyword>
<feature type="compositionally biased region" description="Polar residues" evidence="1">
    <location>
        <begin position="115"/>
        <end position="132"/>
    </location>
</feature>
<keyword evidence="4" id="KW-1185">Reference proteome</keyword>
<dbReference type="EMBL" id="JABBFW010000026">
    <property type="protein sequence ID" value="NML18044.1"/>
    <property type="molecule type" value="Genomic_DNA"/>
</dbReference>
<accession>A0A848FF85</accession>
<protein>
    <submittedName>
        <fullName evidence="3">Uncharacterized protein</fullName>
    </submittedName>
</protein>
<gene>
    <name evidence="3" type="ORF">HHL10_24030</name>
</gene>
<evidence type="ECO:0000256" key="2">
    <source>
        <dbReference type="SAM" id="SignalP"/>
    </source>
</evidence>
<comment type="caution">
    <text evidence="3">The sequence shown here is derived from an EMBL/GenBank/DDBJ whole genome shotgun (WGS) entry which is preliminary data.</text>
</comment>
<organism evidence="3 4">
    <name type="scientific">Azohydromonas caseinilytica</name>
    <dbReference type="NCBI Taxonomy" id="2728836"/>
    <lineage>
        <taxon>Bacteria</taxon>
        <taxon>Pseudomonadati</taxon>
        <taxon>Pseudomonadota</taxon>
        <taxon>Betaproteobacteria</taxon>
        <taxon>Burkholderiales</taxon>
        <taxon>Sphaerotilaceae</taxon>
        <taxon>Azohydromonas</taxon>
    </lineage>
</organism>
<name>A0A848FF85_9BURK</name>
<feature type="chain" id="PRO_5032334616" evidence="2">
    <location>
        <begin position="22"/>
        <end position="172"/>
    </location>
</feature>
<feature type="region of interest" description="Disordered" evidence="1">
    <location>
        <begin position="115"/>
        <end position="142"/>
    </location>
</feature>
<dbReference type="RefSeq" id="WP_169162945.1">
    <property type="nucleotide sequence ID" value="NZ_JABBFW010000026.1"/>
</dbReference>
<feature type="signal peptide" evidence="2">
    <location>
        <begin position="1"/>
        <end position="21"/>
    </location>
</feature>
<evidence type="ECO:0000313" key="4">
    <source>
        <dbReference type="Proteomes" id="UP000574067"/>
    </source>
</evidence>
<dbReference type="AlphaFoldDB" id="A0A848FF85"/>
<evidence type="ECO:0000313" key="3">
    <source>
        <dbReference type="EMBL" id="NML18044.1"/>
    </source>
</evidence>